<feature type="domain" description="HAMP" evidence="10">
    <location>
        <begin position="319"/>
        <end position="372"/>
    </location>
</feature>
<dbReference type="STRING" id="388408.LAX5112_04847"/>
<dbReference type="Gene3D" id="6.10.340.10">
    <property type="match status" value="1"/>
</dbReference>
<dbReference type="InterPro" id="IPR003660">
    <property type="entry name" value="HAMP_dom"/>
</dbReference>
<dbReference type="Pfam" id="PF00015">
    <property type="entry name" value="MCPsignal"/>
    <property type="match status" value="1"/>
</dbReference>
<dbReference type="AlphaFoldDB" id="A0A0M7AQ33"/>
<dbReference type="SUPFAM" id="SSF58104">
    <property type="entry name" value="Methyl-accepting chemotaxis protein (MCP) signaling domain"/>
    <property type="match status" value="1"/>
</dbReference>
<keyword evidence="7" id="KW-0472">Membrane</keyword>
<feature type="region of interest" description="Disordered" evidence="6">
    <location>
        <begin position="414"/>
        <end position="442"/>
    </location>
</feature>
<keyword evidence="7" id="KW-0812">Transmembrane</keyword>
<proteinExistence type="inferred from homology"/>
<evidence type="ECO:0000259" key="9">
    <source>
        <dbReference type="PROSITE" id="PS50192"/>
    </source>
</evidence>
<dbReference type="PROSITE" id="PS50885">
    <property type="entry name" value="HAMP"/>
    <property type="match status" value="1"/>
</dbReference>
<dbReference type="PANTHER" id="PTHR32089:SF112">
    <property type="entry name" value="LYSOZYME-LIKE PROTEIN-RELATED"/>
    <property type="match status" value="1"/>
</dbReference>
<keyword evidence="2" id="KW-0997">Cell inner membrane</keyword>
<evidence type="ECO:0000256" key="2">
    <source>
        <dbReference type="ARBA" id="ARBA00022519"/>
    </source>
</evidence>
<dbReference type="InterPro" id="IPR004089">
    <property type="entry name" value="MCPsignal_dom"/>
</dbReference>
<keyword evidence="12" id="KW-1185">Reference proteome</keyword>
<keyword evidence="7" id="KW-1133">Transmembrane helix</keyword>
<feature type="domain" description="T-SNARE coiled-coil homology" evidence="9">
    <location>
        <begin position="572"/>
        <end position="626"/>
    </location>
</feature>
<evidence type="ECO:0000256" key="1">
    <source>
        <dbReference type="ARBA" id="ARBA00004429"/>
    </source>
</evidence>
<dbReference type="InterPro" id="IPR000727">
    <property type="entry name" value="T_SNARE_dom"/>
</dbReference>
<dbReference type="SMART" id="SM01358">
    <property type="entry name" value="HBM"/>
    <property type="match status" value="1"/>
</dbReference>
<accession>A0A0M7AQ33</accession>
<evidence type="ECO:0000256" key="3">
    <source>
        <dbReference type="ARBA" id="ARBA00023224"/>
    </source>
</evidence>
<feature type="transmembrane region" description="Helical" evidence="7">
    <location>
        <begin position="294"/>
        <end position="317"/>
    </location>
</feature>
<dbReference type="PROSITE" id="PS50192">
    <property type="entry name" value="T_SNARE"/>
    <property type="match status" value="1"/>
</dbReference>
<feature type="domain" description="Methyl-accepting transducer" evidence="8">
    <location>
        <begin position="412"/>
        <end position="634"/>
    </location>
</feature>
<dbReference type="PROSITE" id="PS50111">
    <property type="entry name" value="CHEMOTAXIS_TRANSDUC_2"/>
    <property type="match status" value="1"/>
</dbReference>
<dbReference type="SMART" id="SM00304">
    <property type="entry name" value="HAMP"/>
    <property type="match status" value="1"/>
</dbReference>
<dbReference type="PANTHER" id="PTHR32089">
    <property type="entry name" value="METHYL-ACCEPTING CHEMOTAXIS PROTEIN MCPB"/>
    <property type="match status" value="1"/>
</dbReference>
<keyword evidence="2" id="KW-1003">Cell membrane</keyword>
<reference evidence="12" key="1">
    <citation type="submission" date="2015-07" db="EMBL/GenBank/DDBJ databases">
        <authorList>
            <person name="Rodrigo-Torres Lidia"/>
            <person name="Arahal R.David."/>
        </authorList>
    </citation>
    <scope>NUCLEOTIDE SEQUENCE [LARGE SCALE GENOMIC DNA]</scope>
    <source>
        <strain evidence="12">CECT 5112</strain>
    </source>
</reference>
<gene>
    <name evidence="11" type="primary">mcp4_19</name>
    <name evidence="11" type="ORF">LAX5112_04847</name>
</gene>
<feature type="region of interest" description="Disordered" evidence="6">
    <location>
        <begin position="605"/>
        <end position="628"/>
    </location>
</feature>
<organism evidence="11 12">
    <name type="scientific">Roseibium alexandrii</name>
    <dbReference type="NCBI Taxonomy" id="388408"/>
    <lineage>
        <taxon>Bacteria</taxon>
        <taxon>Pseudomonadati</taxon>
        <taxon>Pseudomonadota</taxon>
        <taxon>Alphaproteobacteria</taxon>
        <taxon>Hyphomicrobiales</taxon>
        <taxon>Stappiaceae</taxon>
        <taxon>Roseibium</taxon>
    </lineage>
</organism>
<evidence type="ECO:0000256" key="7">
    <source>
        <dbReference type="SAM" id="Phobius"/>
    </source>
</evidence>
<evidence type="ECO:0000313" key="12">
    <source>
        <dbReference type="Proteomes" id="UP000053235"/>
    </source>
</evidence>
<feature type="transmembrane region" description="Helical" evidence="7">
    <location>
        <begin position="21"/>
        <end position="41"/>
    </location>
</feature>
<evidence type="ECO:0000313" key="11">
    <source>
        <dbReference type="EMBL" id="CTQ77238.1"/>
    </source>
</evidence>
<evidence type="ECO:0000259" key="8">
    <source>
        <dbReference type="PROSITE" id="PS50111"/>
    </source>
</evidence>
<dbReference type="RefSeq" id="WP_055673994.1">
    <property type="nucleotide sequence ID" value="NZ_CXWD01000032.1"/>
</dbReference>
<evidence type="ECO:0000256" key="5">
    <source>
        <dbReference type="PROSITE-ProRule" id="PRU00284"/>
    </source>
</evidence>
<dbReference type="Pfam" id="PF00672">
    <property type="entry name" value="HAMP"/>
    <property type="match status" value="1"/>
</dbReference>
<comment type="similarity">
    <text evidence="4">Belongs to the methyl-accepting chemotaxis (MCP) protein family.</text>
</comment>
<dbReference type="SUPFAM" id="SSF158472">
    <property type="entry name" value="HAMP domain-like"/>
    <property type="match status" value="1"/>
</dbReference>
<dbReference type="OrthoDB" id="5349256at2"/>
<dbReference type="GO" id="GO:0007165">
    <property type="term" value="P:signal transduction"/>
    <property type="evidence" value="ECO:0007669"/>
    <property type="project" value="UniProtKB-KW"/>
</dbReference>
<name>A0A0M7AQ33_9HYPH</name>
<dbReference type="GO" id="GO:0005886">
    <property type="term" value="C:plasma membrane"/>
    <property type="evidence" value="ECO:0007669"/>
    <property type="project" value="UniProtKB-SubCell"/>
</dbReference>
<dbReference type="Gene3D" id="1.10.287.950">
    <property type="entry name" value="Methyl-accepting chemotaxis protein"/>
    <property type="match status" value="1"/>
</dbReference>
<evidence type="ECO:0000256" key="4">
    <source>
        <dbReference type="ARBA" id="ARBA00029447"/>
    </source>
</evidence>
<keyword evidence="3 5" id="KW-0807">Transducer</keyword>
<protein>
    <submittedName>
        <fullName evidence="11">Methyl-accepting chemotaxis protein 4</fullName>
    </submittedName>
</protein>
<sequence length="668" mass="70685">MAIGAQSTFGVLSKLSVKVRVMALSLVTVVGLVIIGGVYFWSQGELNSAFSRMNQSADLAEEVAALSETAARLQIIENQYFAAPSAEAFQRFSAEMVTAIELVTKLENNPAAASYTAQVADVKDTLEGTSGAFEMLDSVRQQIGYTNQDGQLARLDSLTGAVKDRLFEEMKFGGGPDFEKLARAILAVQLAEKEFTLNSTPEAIGVFDEQFAAFEKLLKRVYIQDAIKKELADNMTAYHQTFAQYTAAVEQETGSTALLENLFQLVPPHIDALNAAANTLQGQAANQLETARSIATYAIGGTILGLLILLPATAFLVGQSVARPLAHLQKAMEALAGGQTDIALPEAKGKTELAAIARTVLVFRDNAVERSQLAAAQEQENQAREERVARLEDIIGRFEGTVTDALGSLDRANDELRQTSQSMEQAADDVADQSSGATGAVRTAAENVTSAAQSADELAASIAEISNQATRSTEVAQQAVLSASTTVSTMQELSSAAERIGEVMSLIRDIASQTNLLALNATIEAARAGEAGKGFAVVAAEVKQLADQTSKATEEIAIQIEAIQGSSGHAVQAIEDVSKIISDMENLASSVADSVQHQDQAVREISDNVSSASQRSDEAADRMTSVGSAAELARTNGAEVDNLAQSLSQQGGLIRQEIATFLQGVRSA</sequence>
<evidence type="ECO:0000259" key="10">
    <source>
        <dbReference type="PROSITE" id="PS50885"/>
    </source>
</evidence>
<evidence type="ECO:0000256" key="6">
    <source>
        <dbReference type="SAM" id="MobiDB-lite"/>
    </source>
</evidence>
<dbReference type="SMART" id="SM00283">
    <property type="entry name" value="MA"/>
    <property type="match status" value="1"/>
</dbReference>
<dbReference type="InterPro" id="IPR032255">
    <property type="entry name" value="HBM"/>
</dbReference>
<dbReference type="EMBL" id="CXWD01000032">
    <property type="protein sequence ID" value="CTQ77238.1"/>
    <property type="molecule type" value="Genomic_DNA"/>
</dbReference>
<comment type="subcellular location">
    <subcellularLocation>
        <location evidence="1">Cell inner membrane</location>
        <topology evidence="1">Multi-pass membrane protein</topology>
    </subcellularLocation>
</comment>
<dbReference type="Proteomes" id="UP000053235">
    <property type="component" value="Unassembled WGS sequence"/>
</dbReference>